<evidence type="ECO:0000256" key="1">
    <source>
        <dbReference type="SAM" id="SignalP"/>
    </source>
</evidence>
<feature type="chain" id="PRO_5036825424" evidence="1">
    <location>
        <begin position="24"/>
        <end position="246"/>
    </location>
</feature>
<feature type="signal peptide" evidence="1">
    <location>
        <begin position="1"/>
        <end position="23"/>
    </location>
</feature>
<reference evidence="3" key="1">
    <citation type="submission" date="2022-11" db="UniProtKB">
        <authorList>
            <consortium name="WormBaseParasite"/>
        </authorList>
    </citation>
    <scope>IDENTIFICATION</scope>
</reference>
<dbReference type="PANTHER" id="PTHR34311:SF6">
    <property type="entry name" value="NEMATODE SPECIFIC PEPTIDE FAMILY"/>
    <property type="match status" value="1"/>
</dbReference>
<evidence type="ECO:0000313" key="3">
    <source>
        <dbReference type="WBParaSite" id="ACRNAN_Path_1162.g4486.t1"/>
    </source>
</evidence>
<dbReference type="AlphaFoldDB" id="A0A914BWJ2"/>
<protein>
    <submittedName>
        <fullName evidence="3">Uncharacterized protein</fullName>
    </submittedName>
</protein>
<dbReference type="WBParaSite" id="ACRNAN_Path_1162.g4486.t1">
    <property type="protein sequence ID" value="ACRNAN_Path_1162.g4486.t1"/>
    <property type="gene ID" value="ACRNAN_Path_1162.g4486"/>
</dbReference>
<organism evidence="2 3">
    <name type="scientific">Acrobeloides nanus</name>
    <dbReference type="NCBI Taxonomy" id="290746"/>
    <lineage>
        <taxon>Eukaryota</taxon>
        <taxon>Metazoa</taxon>
        <taxon>Ecdysozoa</taxon>
        <taxon>Nematoda</taxon>
        <taxon>Chromadorea</taxon>
        <taxon>Rhabditida</taxon>
        <taxon>Tylenchina</taxon>
        <taxon>Cephalobomorpha</taxon>
        <taxon>Cephaloboidea</taxon>
        <taxon>Cephalobidae</taxon>
        <taxon>Acrobeloides</taxon>
    </lineage>
</organism>
<evidence type="ECO:0000313" key="2">
    <source>
        <dbReference type="Proteomes" id="UP000887540"/>
    </source>
</evidence>
<keyword evidence="2" id="KW-1185">Reference proteome</keyword>
<sequence>MAASLVLLRLLAILVTLAWGVNAQTVTECVQSLTQAQIQWNTIANISNTALNWNDPIALRAALEGAFALGSSKVTTFKQVCRGHKQYKSYLGASYSYNGCLTSRVLIADDSGKATNISEHDANVYFSIIYAFDFICGAGYPIFTNNAECMGTQIFNYNRGAIESVFQSFYYAVEEIYHQDGRFNPANAQLYCSELAIAANGDVTKQLFAVCGKPEVTFFGCEYFRQSLQTYRFPYCTSIDCSVTGY</sequence>
<name>A0A914BWJ2_9BILA</name>
<proteinExistence type="predicted"/>
<accession>A0A914BWJ2</accession>
<keyword evidence="1" id="KW-0732">Signal</keyword>
<dbReference type="Proteomes" id="UP000887540">
    <property type="component" value="Unplaced"/>
</dbReference>
<dbReference type="PANTHER" id="PTHR34311">
    <property type="entry name" value="PROTEIN CBG21698-RELATED"/>
    <property type="match status" value="1"/>
</dbReference>